<reference evidence="2 3" key="1">
    <citation type="submission" date="2019-03" db="EMBL/GenBank/DDBJ databases">
        <title>Draft genome sequences of novel Actinobacteria.</title>
        <authorList>
            <person name="Sahin N."/>
            <person name="Ay H."/>
            <person name="Saygin H."/>
        </authorList>
    </citation>
    <scope>NUCLEOTIDE SEQUENCE [LARGE SCALE GENOMIC DNA]</scope>
    <source>
        <strain evidence="2 3">5K138</strain>
    </source>
</reference>
<protein>
    <recommendedName>
        <fullName evidence="4">Peptidase inhibitor family I36 protein</fullName>
    </recommendedName>
</protein>
<sequence length="237" mass="24704">MGISLRNDEAESVTRHGESLRSGGRGWMARRRTMAALVGMVVALAATSTGARAVESDATDLTVSASGPLAAELTEALEQLPGGVQVSDNAIAWDGGEIIAVWPDPGEEAAPAGLGDGVREDVVAQLGLTDLADLSDPEAGAVQPRGSASSCPSGYYCFYTSTNFDGARYQFSSTCSGYASSYGFDNATSSWVNRTSSRTLGAYDSQGGTRLWTMSPNASSSYVGSADDNRMSYWTCS</sequence>
<dbReference type="AlphaFoldDB" id="A0A4V2Z2H0"/>
<organism evidence="2 3">
    <name type="scientific">Jiangella asiatica</name>
    <dbReference type="NCBI Taxonomy" id="2530372"/>
    <lineage>
        <taxon>Bacteria</taxon>
        <taxon>Bacillati</taxon>
        <taxon>Actinomycetota</taxon>
        <taxon>Actinomycetes</taxon>
        <taxon>Jiangellales</taxon>
        <taxon>Jiangellaceae</taxon>
        <taxon>Jiangella</taxon>
    </lineage>
</organism>
<feature type="compositionally biased region" description="Basic and acidic residues" evidence="1">
    <location>
        <begin position="1"/>
        <end position="19"/>
    </location>
</feature>
<comment type="caution">
    <text evidence="2">The sequence shown here is derived from an EMBL/GenBank/DDBJ whole genome shotgun (WGS) entry which is preliminary data.</text>
</comment>
<accession>A0A4V2Z2H0</accession>
<feature type="region of interest" description="Disordered" evidence="1">
    <location>
        <begin position="1"/>
        <end position="25"/>
    </location>
</feature>
<dbReference type="Pfam" id="PF03995">
    <property type="entry name" value="Inhibitor_I36"/>
    <property type="match status" value="1"/>
</dbReference>
<dbReference type="OrthoDB" id="3871708at2"/>
<evidence type="ECO:0008006" key="4">
    <source>
        <dbReference type="Google" id="ProtNLM"/>
    </source>
</evidence>
<dbReference type="Proteomes" id="UP000294739">
    <property type="component" value="Unassembled WGS sequence"/>
</dbReference>
<keyword evidence="3" id="KW-1185">Reference proteome</keyword>
<evidence type="ECO:0000256" key="1">
    <source>
        <dbReference type="SAM" id="MobiDB-lite"/>
    </source>
</evidence>
<name>A0A4V2Z2H0_9ACTN</name>
<proteinExistence type="predicted"/>
<dbReference type="InParanoid" id="A0A4V2Z2H0"/>
<evidence type="ECO:0000313" key="3">
    <source>
        <dbReference type="Proteomes" id="UP000294739"/>
    </source>
</evidence>
<gene>
    <name evidence="2" type="ORF">E1269_16270</name>
</gene>
<evidence type="ECO:0000313" key="2">
    <source>
        <dbReference type="EMBL" id="TDE08728.1"/>
    </source>
</evidence>
<dbReference type="EMBL" id="SMKZ01000022">
    <property type="protein sequence ID" value="TDE08728.1"/>
    <property type="molecule type" value="Genomic_DNA"/>
</dbReference>